<reference evidence="3" key="1">
    <citation type="submission" date="2019-06" db="EMBL/GenBank/DDBJ databases">
        <authorList>
            <person name="Broberg M."/>
        </authorList>
    </citation>
    <scope>NUCLEOTIDE SEQUENCE [LARGE SCALE GENOMIC DNA]</scope>
</reference>
<feature type="region of interest" description="Disordered" evidence="1">
    <location>
        <begin position="508"/>
        <end position="573"/>
    </location>
</feature>
<dbReference type="EMBL" id="CABFOC020000035">
    <property type="protein sequence ID" value="CAH0049012.1"/>
    <property type="molecule type" value="Genomic_DNA"/>
</dbReference>
<organism evidence="2 3">
    <name type="scientific">Clonostachys solani</name>
    <dbReference type="NCBI Taxonomy" id="160281"/>
    <lineage>
        <taxon>Eukaryota</taxon>
        <taxon>Fungi</taxon>
        <taxon>Dikarya</taxon>
        <taxon>Ascomycota</taxon>
        <taxon>Pezizomycotina</taxon>
        <taxon>Sordariomycetes</taxon>
        <taxon>Hypocreomycetidae</taxon>
        <taxon>Hypocreales</taxon>
        <taxon>Bionectriaceae</taxon>
        <taxon>Clonostachys</taxon>
    </lineage>
</organism>
<feature type="compositionally biased region" description="Basic and acidic residues" evidence="1">
    <location>
        <begin position="512"/>
        <end position="521"/>
    </location>
</feature>
<feature type="region of interest" description="Disordered" evidence="1">
    <location>
        <begin position="692"/>
        <end position="745"/>
    </location>
</feature>
<feature type="region of interest" description="Disordered" evidence="1">
    <location>
        <begin position="760"/>
        <end position="788"/>
    </location>
</feature>
<comment type="caution">
    <text evidence="2">The sequence shown here is derived from an EMBL/GenBank/DDBJ whole genome shotgun (WGS) entry which is preliminary data.</text>
</comment>
<feature type="region of interest" description="Disordered" evidence="1">
    <location>
        <begin position="166"/>
        <end position="243"/>
    </location>
</feature>
<dbReference type="AlphaFoldDB" id="A0A9P0EGP8"/>
<dbReference type="Proteomes" id="UP000775872">
    <property type="component" value="Unassembled WGS sequence"/>
</dbReference>
<gene>
    <name evidence="2" type="ORF">CSOL1703_00000962</name>
</gene>
<evidence type="ECO:0000313" key="3">
    <source>
        <dbReference type="Proteomes" id="UP000775872"/>
    </source>
</evidence>
<feature type="region of interest" description="Disordered" evidence="1">
    <location>
        <begin position="43"/>
        <end position="87"/>
    </location>
</feature>
<accession>A0A9P0EGP8</accession>
<feature type="compositionally biased region" description="Polar residues" evidence="1">
    <location>
        <begin position="170"/>
        <end position="186"/>
    </location>
</feature>
<name>A0A9P0EGP8_9HYPO</name>
<feature type="region of interest" description="Disordered" evidence="1">
    <location>
        <begin position="809"/>
        <end position="845"/>
    </location>
</feature>
<feature type="compositionally biased region" description="Polar residues" evidence="1">
    <location>
        <begin position="715"/>
        <end position="724"/>
    </location>
</feature>
<evidence type="ECO:0000256" key="1">
    <source>
        <dbReference type="SAM" id="MobiDB-lite"/>
    </source>
</evidence>
<feature type="compositionally biased region" description="Basic and acidic residues" evidence="1">
    <location>
        <begin position="223"/>
        <end position="243"/>
    </location>
</feature>
<dbReference type="OrthoDB" id="270171at2759"/>
<feature type="region of interest" description="Disordered" evidence="1">
    <location>
        <begin position="103"/>
        <end position="122"/>
    </location>
</feature>
<proteinExistence type="predicted"/>
<keyword evidence="3" id="KW-1185">Reference proteome</keyword>
<feature type="compositionally biased region" description="Basic and acidic residues" evidence="1">
    <location>
        <begin position="809"/>
        <end position="839"/>
    </location>
</feature>
<sequence>MPLKISAAPLATAHNVEESTLRAPVGVPLTEWIELRESRFRARMGKRQGNRTGASSTDRHKYPQSLSRTSFSQSMDSRSADSTTMRQDAREIFDEYGITRPEGWLSEANSGGDDENHTHHPKSMTYSYRVCHSCRLPIGAGKECPTCGHGSCIKCTSEMPLDYPPLSDSLAHSHTTTPQDPRQTPIRTPRNGFPSPQSIKRPSPEAWRKKSSTRSRGRGSTPRPERVNEVHEDLAASINPDDRTMTRKKTVVKVGSSVKNNPFVQADRSAKTFISNPQASNEQAHATQPYRLSDCTPRGGVVRSASQSSVHRTSTMLNSLTAAPIYDETYHGTNYSGIEKVALQNKVAEDPNVTEALKQQITLKSHEPTISDPLQRKIEQLYQHAEDLNRSQHIMDHLAAGTRKLDRHVVPRRGTGRLISQPAPRGMRLHSMEKDRKGVVSHSGFGHDIYEESTTLIAGNTDAHRVHSLPADRVERTESLFPNHNLADDSFSHPQTNPDFIHSAQQELVPTEESKPDEDTRIPGLNRPSHTIMEDMSSQKSQPDGISDFSGAKSRSHYTKSTPNLPKMTTEKPLKYQVSSSSLVQVTEQSRAESDLRMDTSYRSIAPKKYERQEPYAPYPYLPEEAYIDVWPKLKKVRRPIMEKTQNDAESTAPWAKNSLRRVTEDPEIHALHHDPGNASLVKMRQHLRRVERLRNDESPKPSTTPPSEWGRSLSRLTRTPQTQGEKEYDCGFCNPSQEASLHNDEPGVSLAVEDVDAKQQSQVVVPGPSTRDFRQPQEEWLEQTPSRLKLRDLENSLARHSAEELLKDQAERRSAERAARTPPKTLKEVSRREAERPMIRNPKPFLPPDHACEWRARCMDLNSEVEQLKSEINSHEDTSQATGSLRVGQIDVGVGDTLARHECDDFGIEGLTIVLHMRGKDDLVINTDLEKDSPVYRR</sequence>
<reference evidence="2 3" key="2">
    <citation type="submission" date="2021-10" db="EMBL/GenBank/DDBJ databases">
        <authorList>
            <person name="Piombo E."/>
        </authorList>
    </citation>
    <scope>NUCLEOTIDE SEQUENCE [LARGE SCALE GENOMIC DNA]</scope>
</reference>
<protein>
    <submittedName>
        <fullName evidence="2">Uncharacterized protein</fullName>
    </submittedName>
</protein>
<feature type="compositionally biased region" description="Polar residues" evidence="1">
    <location>
        <begin position="64"/>
        <end position="86"/>
    </location>
</feature>
<evidence type="ECO:0000313" key="2">
    <source>
        <dbReference type="EMBL" id="CAH0049012.1"/>
    </source>
</evidence>